<evidence type="ECO:0000313" key="2">
    <source>
        <dbReference type="Proteomes" id="UP000320209"/>
    </source>
</evidence>
<organism evidence="1 2">
    <name type="scientific">Nocardioides albertanoniae</name>
    <dbReference type="NCBI Taxonomy" id="1175486"/>
    <lineage>
        <taxon>Bacteria</taxon>
        <taxon>Bacillati</taxon>
        <taxon>Actinomycetota</taxon>
        <taxon>Actinomycetes</taxon>
        <taxon>Propionibacteriales</taxon>
        <taxon>Nocardioidaceae</taxon>
        <taxon>Nocardioides</taxon>
    </lineage>
</organism>
<dbReference type="SUPFAM" id="SSF51569">
    <property type="entry name" value="Aldolase"/>
    <property type="match status" value="1"/>
</dbReference>
<proteinExistence type="predicted"/>
<keyword evidence="2" id="KW-1185">Reference proteome</keyword>
<name>A0A543A9U9_9ACTN</name>
<gene>
    <name evidence="1" type="ORF">FB381_3250</name>
</gene>
<accession>A0A543A9U9</accession>
<comment type="caution">
    <text evidence="1">The sequence shown here is derived from an EMBL/GenBank/DDBJ whole genome shotgun (WGS) entry which is preliminary data.</text>
</comment>
<protein>
    <submittedName>
        <fullName evidence="1">Uncharacterized protein</fullName>
    </submittedName>
</protein>
<reference evidence="1 2" key="1">
    <citation type="submission" date="2019-06" db="EMBL/GenBank/DDBJ databases">
        <title>Sequencing the genomes of 1000 actinobacteria strains.</title>
        <authorList>
            <person name="Klenk H.-P."/>
        </authorList>
    </citation>
    <scope>NUCLEOTIDE SEQUENCE [LARGE SCALE GENOMIC DNA]</scope>
    <source>
        <strain evidence="1 2">DSM 25218</strain>
    </source>
</reference>
<dbReference type="AlphaFoldDB" id="A0A543A9U9"/>
<dbReference type="Proteomes" id="UP000320209">
    <property type="component" value="Unassembled WGS sequence"/>
</dbReference>
<sequence>MLRMRDSAAYASPSRPHRPLSLLRLATTVTNLWLAIDHADDALFRTPDSADIRPEILALVAESPGWGIVVRPVQGHGDVRRELACAGLPDIDTVGDLVVPERSTDAVKVGFDDHDGGCVPMVHAILERLRGYDRVFLEPYCATPRCLDDLVALAVRSGRRDIVLKLKVNDEGLAAIERADLGTGSWVARSDGMRWDDYSARLATIRALGADGVMVGRAVWGDTGEAGRDVRLKTIRERMDTIERAFA</sequence>
<dbReference type="EMBL" id="VFOV01000001">
    <property type="protein sequence ID" value="TQL69345.1"/>
    <property type="molecule type" value="Genomic_DNA"/>
</dbReference>
<evidence type="ECO:0000313" key="1">
    <source>
        <dbReference type="EMBL" id="TQL69345.1"/>
    </source>
</evidence>